<dbReference type="KEGG" id="tae:TepiRe1_0011"/>
<protein>
    <recommendedName>
        <fullName evidence="3">Signal transduction receptor, cyclic di-AMP binding</fullName>
    </recommendedName>
</protein>
<dbReference type="PANTHER" id="PTHR38456:SF1">
    <property type="entry name" value="CYCLIC DI-AMP RECEPTOR A"/>
    <property type="match status" value="1"/>
</dbReference>
<dbReference type="Pfam" id="PF06153">
    <property type="entry name" value="CdAMP_rec"/>
    <property type="match status" value="1"/>
</dbReference>
<dbReference type="InterPro" id="IPR010375">
    <property type="entry name" value="CdAMP_rec"/>
</dbReference>
<keyword evidence="2" id="KW-1185">Reference proteome</keyword>
<sequence>MKLVMAVVQDNDAGRLIEKLSQKKFGLTKLASTGGFLKSGNTTLMIGVEEERLEELLAIIEKMCKPRKKIVTPLPAGPADAYVPYPVEVLVGGATVFILDVERFVKV</sequence>
<proteinExistence type="predicted"/>
<name>F4LRG3_TEPAE</name>
<accession>F4LRG3</accession>
<dbReference type="Gene3D" id="3.30.70.120">
    <property type="match status" value="1"/>
</dbReference>
<dbReference type="HOGENOM" id="CLU_143974_1_0_9"/>
<dbReference type="InterPro" id="IPR011322">
    <property type="entry name" value="N-reg_PII-like_a/b"/>
</dbReference>
<dbReference type="OrthoDB" id="9794275at2"/>
<dbReference type="InterPro" id="IPR015867">
    <property type="entry name" value="N-reg_PII/ATP_PRibTrfase_C"/>
</dbReference>
<evidence type="ECO:0000313" key="1">
    <source>
        <dbReference type="EMBL" id="CDI40253.1"/>
    </source>
</evidence>
<dbReference type="STRING" id="1209989.TepRe1_0011"/>
<dbReference type="SUPFAM" id="SSF54913">
    <property type="entry name" value="GlnB-like"/>
    <property type="match status" value="1"/>
</dbReference>
<evidence type="ECO:0000313" key="2">
    <source>
        <dbReference type="Proteomes" id="UP000010802"/>
    </source>
</evidence>
<dbReference type="PANTHER" id="PTHR38456">
    <property type="entry name" value="CYCLIC DI-AMP RECEPTOR A"/>
    <property type="match status" value="1"/>
</dbReference>
<reference evidence="2" key="1">
    <citation type="journal article" date="2013" name="Genome Announc.">
        <title>First genome sequence of a syntrophic acetate-oxidizing bacterium, Tepidanaerobacter acetatoxydans strain Re1.</title>
        <authorList>
            <person name="Manzoor S."/>
            <person name="Bongcam-Rudloff E."/>
            <person name="Schnurer A."/>
            <person name="Muller B."/>
        </authorList>
    </citation>
    <scope>NUCLEOTIDE SEQUENCE [LARGE SCALE GENOMIC DNA]</scope>
    <source>
        <strain evidence="2">Re1</strain>
    </source>
</reference>
<dbReference type="EMBL" id="HF563609">
    <property type="protein sequence ID" value="CDI40253.1"/>
    <property type="molecule type" value="Genomic_DNA"/>
</dbReference>
<dbReference type="eggNOG" id="COG3870">
    <property type="taxonomic scope" value="Bacteria"/>
</dbReference>
<evidence type="ECO:0008006" key="3">
    <source>
        <dbReference type="Google" id="ProtNLM"/>
    </source>
</evidence>
<organism evidence="1 2">
    <name type="scientific">Tepidanaerobacter acetatoxydans (strain DSM 21804 / JCM 16047 / Re1)</name>
    <dbReference type="NCBI Taxonomy" id="1209989"/>
    <lineage>
        <taxon>Bacteria</taxon>
        <taxon>Bacillati</taxon>
        <taxon>Bacillota</taxon>
        <taxon>Clostridia</taxon>
        <taxon>Thermosediminibacterales</taxon>
        <taxon>Tepidanaerobacteraceae</taxon>
        <taxon>Tepidanaerobacter</taxon>
    </lineage>
</organism>
<dbReference type="Proteomes" id="UP000010802">
    <property type="component" value="Chromosome"/>
</dbReference>
<dbReference type="RefSeq" id="WP_013777150.1">
    <property type="nucleotide sequence ID" value="NC_015519.1"/>
</dbReference>
<gene>
    <name evidence="1" type="primary">yaaQ</name>
    <name evidence="1" type="ordered locus">TEPIRE1_0011</name>
</gene>
<dbReference type="AlphaFoldDB" id="F4LRG3"/>
<dbReference type="KEGG" id="tep:TepRe1_0011"/>